<dbReference type="STRING" id="7070.D7ELV3"/>
<dbReference type="GO" id="GO:0003676">
    <property type="term" value="F:nucleic acid binding"/>
    <property type="evidence" value="ECO:0007669"/>
    <property type="project" value="InterPro"/>
</dbReference>
<dbReference type="FunFam" id="1.10.340.70:FF:000004">
    <property type="entry name" value="Retrovirus-related Pol polyprotein from transposon 297-like Protein"/>
    <property type="match status" value="1"/>
</dbReference>
<dbReference type="InterPro" id="IPR001584">
    <property type="entry name" value="Integrase_cat-core"/>
</dbReference>
<dbReference type="Gene3D" id="1.10.340.70">
    <property type="match status" value="1"/>
</dbReference>
<accession>D7ELV3</accession>
<dbReference type="SUPFAM" id="SSF53098">
    <property type="entry name" value="Ribonuclease H-like"/>
    <property type="match status" value="1"/>
</dbReference>
<keyword evidence="2" id="KW-0808">Transferase</keyword>
<dbReference type="Proteomes" id="UP000007266">
    <property type="component" value="Unassembled WGS sequence"/>
</dbReference>
<feature type="non-terminal residue" evidence="11">
    <location>
        <position position="1"/>
    </location>
</feature>
<evidence type="ECO:0000256" key="5">
    <source>
        <dbReference type="ARBA" id="ARBA00022759"/>
    </source>
</evidence>
<dbReference type="PROSITE" id="PS50994">
    <property type="entry name" value="INTEGRASE"/>
    <property type="match status" value="1"/>
</dbReference>
<dbReference type="FunFam" id="3.30.420.10:FF:000032">
    <property type="entry name" value="Retrovirus-related Pol polyprotein from transposon 297-like Protein"/>
    <property type="match status" value="1"/>
</dbReference>
<dbReference type="Gene3D" id="3.10.10.10">
    <property type="entry name" value="HIV Type 1 Reverse Transcriptase, subunit A, domain 1"/>
    <property type="match status" value="1"/>
</dbReference>
<evidence type="ECO:0000256" key="1">
    <source>
        <dbReference type="ARBA" id="ARBA00012493"/>
    </source>
</evidence>
<keyword evidence="4" id="KW-0540">Nuclease</keyword>
<dbReference type="InterPro" id="IPR041373">
    <property type="entry name" value="RT_RNaseH"/>
</dbReference>
<dbReference type="Gene3D" id="3.30.420.10">
    <property type="entry name" value="Ribonuclease H-like superfamily/Ribonuclease H"/>
    <property type="match status" value="1"/>
</dbReference>
<dbReference type="PANTHER" id="PTHR37984:SF5">
    <property type="entry name" value="PROTEIN NYNRIN-LIKE"/>
    <property type="match status" value="1"/>
</dbReference>
<dbReference type="CDD" id="cd01647">
    <property type="entry name" value="RT_LTR"/>
    <property type="match status" value="1"/>
</dbReference>
<feature type="domain" description="Integrase catalytic" evidence="10">
    <location>
        <begin position="805"/>
        <end position="969"/>
    </location>
</feature>
<evidence type="ECO:0000259" key="10">
    <source>
        <dbReference type="PROSITE" id="PS50994"/>
    </source>
</evidence>
<dbReference type="GO" id="GO:0003964">
    <property type="term" value="F:RNA-directed DNA polymerase activity"/>
    <property type="evidence" value="ECO:0007669"/>
    <property type="project" value="UniProtKB-KW"/>
</dbReference>
<dbReference type="InterPro" id="IPR043502">
    <property type="entry name" value="DNA/RNA_pol_sf"/>
</dbReference>
<keyword evidence="12" id="KW-1185">Reference proteome</keyword>
<evidence type="ECO:0000313" key="12">
    <source>
        <dbReference type="Proteomes" id="UP000007266"/>
    </source>
</evidence>
<reference evidence="11 12" key="2">
    <citation type="journal article" date="2010" name="Nucleic Acids Res.">
        <title>BeetleBase in 2010: revisions to provide comprehensive genomic information for Tribolium castaneum.</title>
        <authorList>
            <person name="Kim H.S."/>
            <person name="Murphy T."/>
            <person name="Xia J."/>
            <person name="Caragea D."/>
            <person name="Park Y."/>
            <person name="Beeman R.W."/>
            <person name="Lorenzen M.D."/>
            <person name="Butcher S."/>
            <person name="Manak J.R."/>
            <person name="Brown S.J."/>
        </authorList>
    </citation>
    <scope>NUCLEOTIDE SEQUENCE [LARGE SCALE GENOMIC DNA]</scope>
    <source>
        <strain evidence="11 12">Georgia GA2</strain>
    </source>
</reference>
<evidence type="ECO:0000256" key="7">
    <source>
        <dbReference type="ARBA" id="ARBA00022918"/>
    </source>
</evidence>
<protein>
    <recommendedName>
        <fullName evidence="1">RNA-directed DNA polymerase</fullName>
        <ecNumber evidence="1">2.7.7.49</ecNumber>
    </recommendedName>
</protein>
<gene>
    <name evidence="11" type="primary">GLEAN_06847</name>
    <name evidence="11" type="ORF">TcasGA2_TC006847</name>
</gene>
<keyword evidence="3" id="KW-0548">Nucleotidyltransferase</keyword>
<dbReference type="EMBL" id="KQ973155">
    <property type="protein sequence ID" value="EFA12414.2"/>
    <property type="molecule type" value="Genomic_DNA"/>
</dbReference>
<feature type="domain" description="Reverse transcriptase" evidence="9">
    <location>
        <begin position="258"/>
        <end position="439"/>
    </location>
</feature>
<dbReference type="FunFam" id="3.30.70.270:FF:000026">
    <property type="entry name" value="Transposon Ty3-G Gag-Pol polyprotein"/>
    <property type="match status" value="1"/>
</dbReference>
<dbReference type="GO" id="GO:0016787">
    <property type="term" value="F:hydrolase activity"/>
    <property type="evidence" value="ECO:0007669"/>
    <property type="project" value="UniProtKB-KW"/>
</dbReference>
<dbReference type="InterPro" id="IPR050951">
    <property type="entry name" value="Retrovirus_Pol_polyprotein"/>
</dbReference>
<evidence type="ECO:0000256" key="2">
    <source>
        <dbReference type="ARBA" id="ARBA00022679"/>
    </source>
</evidence>
<dbReference type="InParanoid" id="D7ELV3"/>
<dbReference type="GO" id="GO:0042575">
    <property type="term" value="C:DNA polymerase complex"/>
    <property type="evidence" value="ECO:0007669"/>
    <property type="project" value="UniProtKB-ARBA"/>
</dbReference>
<dbReference type="InterPro" id="IPR012337">
    <property type="entry name" value="RNaseH-like_sf"/>
</dbReference>
<dbReference type="GO" id="GO:0004519">
    <property type="term" value="F:endonuclease activity"/>
    <property type="evidence" value="ECO:0007669"/>
    <property type="project" value="UniProtKB-KW"/>
</dbReference>
<organism evidence="11 12">
    <name type="scientific">Tribolium castaneum</name>
    <name type="common">Red flour beetle</name>
    <dbReference type="NCBI Taxonomy" id="7070"/>
    <lineage>
        <taxon>Eukaryota</taxon>
        <taxon>Metazoa</taxon>
        <taxon>Ecdysozoa</taxon>
        <taxon>Arthropoda</taxon>
        <taxon>Hexapoda</taxon>
        <taxon>Insecta</taxon>
        <taxon>Pterygota</taxon>
        <taxon>Neoptera</taxon>
        <taxon>Endopterygota</taxon>
        <taxon>Coleoptera</taxon>
        <taxon>Polyphaga</taxon>
        <taxon>Cucujiformia</taxon>
        <taxon>Tenebrionidae</taxon>
        <taxon>Tenebrionidae incertae sedis</taxon>
        <taxon>Tribolium</taxon>
    </lineage>
</organism>
<name>D7ELV3_TRICA</name>
<evidence type="ECO:0000256" key="6">
    <source>
        <dbReference type="ARBA" id="ARBA00022801"/>
    </source>
</evidence>
<dbReference type="HOGENOM" id="CLU_000384_9_7_1"/>
<sequence>LGKQRFEVKSSIVKNLPSPVILGVKFLEEQRARIDFRKKEIFLEKANVILRMRDETGVDDVREPTTLLHSTMEFDDATEKLKLTATGDYVIPPGGKQTMLLNLVGKPETTKEWEIVDNEKFLVPRGLTVEILERSGSQQFEAEVASLANVPQKIFKGTTLGWLQKGPVKEFVLYLNNKNRGSRESGCERNSPQQKEMNLEEILLEFSDVFAESSGQIGRTDMVEHEIDVQGAQPIKCKPYRVSHKEREIINKQIEEMLEDEIIEPSTSPWCFPVVLAKKKDGKMRFCVDFRKLNAVTRKSNWPIPNIDDILTYLGHDTKWFSTLDLKSEYWQVAMKEDSKQYTSFIAQGQRQYQFKVMPFGLCNAPGMFQALMDKLFADMKWNEILIYLDDIVIFSKTVEEHLQKLRKVLQRIRDAGLTLQPDKCVYLKQEVEMLGFKVGADGIKVDEKKIEGIVNFPVPRNAKDIQSFLGICNYYRKFIKNYAVITRPLHEATKKDRVWEWTEEQDVAFITLKEKMTTAPVLQRFDPNKDCELRVDASLKGLGAVLLQEGDDQQMHPIAYISRSVTKNERNLGITELECLGCVWSLSYLRHLVYGRHVKIVTDHNAIKWLKTIKDPTGKLARWAIKLSEFDYTVVHRSGVLHKDADCLSRNPVLTGNSRDEDEAEEIPTYLATNVELRDSQLKDEEWSEIIKYIEDPDECGLPIATRRRAKNFILRDGVLYKKNAATTGLDYLLVIPKSLVGEILYNHHSEPMSGHLGTAKTFSKIKERYYWTNLQKDVEKYVRGCPDCQSKKGEDFKKPAGLLQPIPVGEIWSKGSVDLMGPFPKSKQGNTTVIVCTKYVSRYAIAGALRDGTAKSVAKFIFENVITVFGAPRAFLSDRGTVFRSQMVTELLKLMGVAEDLYTTAYHPQTNGLVEKYNKTLAGMLAVFTSTDQKDWDLYVKPTTFGYNTSVQATTGYPPYLVIFGRLPTLPTQANLMEPQLENENIIQLREKLLAIQAEAAKNITKRQEYDKKRRDDKSLIRRQYTFIIYLLIIFLGTGAGHIEINGGVYWKPLPNAINYEATIPITYTTKWNMGLRDFGEKAINYCARDSRTMTCKILNEIERISYYYENEESALKDVLEDRIKHPSTRALDFIAGSFEWCCGFATTQKLEKISMNDQELAERVSKIQQGLKETLMRIGKEHHFIPQMLLPSTVLKEDLRRLEEQIRKENQELAIPVSDVWIYYTLPICDCTVVGGNITLQIRTPIRGQGRHWSLYELDKVDEIQEMLEEHVHVFGWSSMYAAHGNGLLTIWNIVLSVGLAFVLFRRSPLGVLYTATPAVHAGSGMESHKVHLMVLELKDNDRSGPEDEKEEDPCPAPRRKNTNPSVRVELGEEALLSLARGRSMSVLIEPTVLGSEDNVEATAEERGNFRAVVNKFKDYCQPLKNITIERFNFNSIVQREGETFDSFVTELQYKAATCEFGTLKEGLIRDRIVYGIRDKALQKRLLREPNLLLADCIQYCRAAEQSERQVQLFQNGARIEAVKKEQVTKKTENCHKCGRRHEARKCPAFGKTCLHCKGRNHFSTVCKKKNQVETENRRSG</sequence>
<evidence type="ECO:0000256" key="3">
    <source>
        <dbReference type="ARBA" id="ARBA00022695"/>
    </source>
</evidence>
<keyword evidence="5" id="KW-0255">Endonuclease</keyword>
<dbReference type="Gene3D" id="3.10.20.370">
    <property type="match status" value="1"/>
</dbReference>
<keyword evidence="7" id="KW-0695">RNA-directed DNA polymerase</keyword>
<dbReference type="SUPFAM" id="SSF56672">
    <property type="entry name" value="DNA/RNA polymerases"/>
    <property type="match status" value="1"/>
</dbReference>
<dbReference type="PROSITE" id="PS50878">
    <property type="entry name" value="RT_POL"/>
    <property type="match status" value="1"/>
</dbReference>
<dbReference type="InterPro" id="IPR000477">
    <property type="entry name" value="RT_dom"/>
</dbReference>
<reference evidence="11 12" key="1">
    <citation type="journal article" date="2008" name="Nature">
        <title>The genome of the model beetle and pest Tribolium castaneum.</title>
        <authorList>
            <consortium name="Tribolium Genome Sequencing Consortium"/>
            <person name="Richards S."/>
            <person name="Gibbs R.A."/>
            <person name="Weinstock G.M."/>
            <person name="Brown S.J."/>
            <person name="Denell R."/>
            <person name="Beeman R.W."/>
            <person name="Gibbs R."/>
            <person name="Beeman R.W."/>
            <person name="Brown S.J."/>
            <person name="Bucher G."/>
            <person name="Friedrich M."/>
            <person name="Grimmelikhuijzen C.J."/>
            <person name="Klingler M."/>
            <person name="Lorenzen M."/>
            <person name="Richards S."/>
            <person name="Roth S."/>
            <person name="Schroder R."/>
            <person name="Tautz D."/>
            <person name="Zdobnov E.M."/>
            <person name="Muzny D."/>
            <person name="Gibbs R.A."/>
            <person name="Weinstock G.M."/>
            <person name="Attaway T."/>
            <person name="Bell S."/>
            <person name="Buhay C.J."/>
            <person name="Chandrabose M.N."/>
            <person name="Chavez D."/>
            <person name="Clerk-Blankenburg K.P."/>
            <person name="Cree A."/>
            <person name="Dao M."/>
            <person name="Davis C."/>
            <person name="Chacko J."/>
            <person name="Dinh H."/>
            <person name="Dugan-Rocha S."/>
            <person name="Fowler G."/>
            <person name="Garner T.T."/>
            <person name="Garnes J."/>
            <person name="Gnirke A."/>
            <person name="Hawes A."/>
            <person name="Hernandez J."/>
            <person name="Hines S."/>
            <person name="Holder M."/>
            <person name="Hume J."/>
            <person name="Jhangiani S.N."/>
            <person name="Joshi V."/>
            <person name="Khan Z.M."/>
            <person name="Jackson L."/>
            <person name="Kovar C."/>
            <person name="Kowis A."/>
            <person name="Lee S."/>
            <person name="Lewis L.R."/>
            <person name="Margolis J."/>
            <person name="Morgan M."/>
            <person name="Nazareth L.V."/>
            <person name="Nguyen N."/>
            <person name="Okwuonu G."/>
            <person name="Parker D."/>
            <person name="Richards S."/>
            <person name="Ruiz S.J."/>
            <person name="Santibanez J."/>
            <person name="Savard J."/>
            <person name="Scherer S.E."/>
            <person name="Schneider B."/>
            <person name="Sodergren E."/>
            <person name="Tautz D."/>
            <person name="Vattahil S."/>
            <person name="Villasana D."/>
            <person name="White C.S."/>
            <person name="Wright R."/>
            <person name="Park Y."/>
            <person name="Beeman R.W."/>
            <person name="Lord J."/>
            <person name="Oppert B."/>
            <person name="Lorenzen M."/>
            <person name="Brown S."/>
            <person name="Wang L."/>
            <person name="Savard J."/>
            <person name="Tautz D."/>
            <person name="Richards S."/>
            <person name="Weinstock G."/>
            <person name="Gibbs R.A."/>
            <person name="Liu Y."/>
            <person name="Worley K."/>
            <person name="Weinstock G."/>
            <person name="Elsik C.G."/>
            <person name="Reese J.T."/>
            <person name="Elhaik E."/>
            <person name="Landan G."/>
            <person name="Graur D."/>
            <person name="Arensburger P."/>
            <person name="Atkinson P."/>
            <person name="Beeman R.W."/>
            <person name="Beidler J."/>
            <person name="Brown S.J."/>
            <person name="Demuth J.P."/>
            <person name="Drury D.W."/>
            <person name="Du Y.Z."/>
            <person name="Fujiwara H."/>
            <person name="Lorenzen M."/>
            <person name="Maselli V."/>
            <person name="Osanai M."/>
            <person name="Park Y."/>
            <person name="Robertson H.M."/>
            <person name="Tu Z."/>
            <person name="Wang J.J."/>
            <person name="Wang S."/>
            <person name="Richards S."/>
            <person name="Song H."/>
            <person name="Zhang L."/>
            <person name="Sodergren E."/>
            <person name="Werner D."/>
            <person name="Stanke M."/>
            <person name="Morgenstern B."/>
            <person name="Solovyev V."/>
            <person name="Kosarev P."/>
            <person name="Brown G."/>
            <person name="Chen H.C."/>
            <person name="Ermolaeva O."/>
            <person name="Hlavina W."/>
            <person name="Kapustin Y."/>
            <person name="Kiryutin B."/>
            <person name="Kitts P."/>
            <person name="Maglott D."/>
            <person name="Pruitt K."/>
            <person name="Sapojnikov V."/>
            <person name="Souvorov A."/>
            <person name="Mackey A.J."/>
            <person name="Waterhouse R.M."/>
            <person name="Wyder S."/>
            <person name="Zdobnov E.M."/>
            <person name="Zdobnov E.M."/>
            <person name="Wyder S."/>
            <person name="Kriventseva E.V."/>
            <person name="Kadowaki T."/>
            <person name="Bork P."/>
            <person name="Aranda M."/>
            <person name="Bao R."/>
            <person name="Beermann A."/>
            <person name="Berns N."/>
            <person name="Bolognesi R."/>
            <person name="Bonneton F."/>
            <person name="Bopp D."/>
            <person name="Brown S.J."/>
            <person name="Bucher G."/>
            <person name="Butts T."/>
            <person name="Chaumot A."/>
            <person name="Denell R.E."/>
            <person name="Ferrier D.E."/>
            <person name="Friedrich M."/>
            <person name="Gordon C.M."/>
            <person name="Jindra M."/>
            <person name="Klingler M."/>
            <person name="Lan Q."/>
            <person name="Lattorff H.M."/>
            <person name="Laudet V."/>
            <person name="von Levetsow C."/>
            <person name="Liu Z."/>
            <person name="Lutz R."/>
            <person name="Lynch J.A."/>
            <person name="da Fonseca R.N."/>
            <person name="Posnien N."/>
            <person name="Reuter R."/>
            <person name="Roth S."/>
            <person name="Savard J."/>
            <person name="Schinko J.B."/>
            <person name="Schmitt C."/>
            <person name="Schoppmeier M."/>
            <person name="Schroder R."/>
            <person name="Shippy T.D."/>
            <person name="Simonnet F."/>
            <person name="Marques-Souza H."/>
            <person name="Tautz D."/>
            <person name="Tomoyasu Y."/>
            <person name="Trauner J."/>
            <person name="Van der Zee M."/>
            <person name="Vervoort M."/>
            <person name="Wittkopp N."/>
            <person name="Wimmer E.A."/>
            <person name="Yang X."/>
            <person name="Jones A.K."/>
            <person name="Sattelle D.B."/>
            <person name="Ebert P.R."/>
            <person name="Nelson D."/>
            <person name="Scott J.G."/>
            <person name="Beeman R.W."/>
            <person name="Muthukrishnan S."/>
            <person name="Kramer K.J."/>
            <person name="Arakane Y."/>
            <person name="Beeman R.W."/>
            <person name="Zhu Q."/>
            <person name="Hogenkamp D."/>
            <person name="Dixit R."/>
            <person name="Oppert B."/>
            <person name="Jiang H."/>
            <person name="Zou Z."/>
            <person name="Marshall J."/>
            <person name="Elpidina E."/>
            <person name="Vinokurov K."/>
            <person name="Oppert C."/>
            <person name="Zou Z."/>
            <person name="Evans J."/>
            <person name="Lu Z."/>
            <person name="Zhao P."/>
            <person name="Sumathipala N."/>
            <person name="Altincicek B."/>
            <person name="Vilcinskas A."/>
            <person name="Williams M."/>
            <person name="Hultmark D."/>
            <person name="Hetru C."/>
            <person name="Jiang H."/>
            <person name="Grimmelikhuijzen C.J."/>
            <person name="Hauser F."/>
            <person name="Cazzamali G."/>
            <person name="Williamson M."/>
            <person name="Park Y."/>
            <person name="Li B."/>
            <person name="Tanaka Y."/>
            <person name="Predel R."/>
            <person name="Neupert S."/>
            <person name="Schachtner J."/>
            <person name="Verleyen P."/>
            <person name="Raible F."/>
            <person name="Bork P."/>
            <person name="Friedrich M."/>
            <person name="Walden K.K."/>
            <person name="Robertson H.M."/>
            <person name="Angeli S."/>
            <person name="Foret S."/>
            <person name="Bucher G."/>
            <person name="Schuetz S."/>
            <person name="Maleszka R."/>
            <person name="Wimmer E.A."/>
            <person name="Beeman R.W."/>
            <person name="Lorenzen M."/>
            <person name="Tomoyasu Y."/>
            <person name="Miller S.C."/>
            <person name="Grossmann D."/>
            <person name="Bucher G."/>
        </authorList>
    </citation>
    <scope>NUCLEOTIDE SEQUENCE [LARGE SCALE GENOMIC DNA]</scope>
    <source>
        <strain evidence="11 12">Georgia GA2</strain>
    </source>
</reference>
<dbReference type="EC" id="2.7.7.49" evidence="1"/>
<feature type="non-terminal residue" evidence="11">
    <location>
        <position position="1584"/>
    </location>
</feature>
<dbReference type="PANTHER" id="PTHR37984">
    <property type="entry name" value="PROTEIN CBG26694"/>
    <property type="match status" value="1"/>
</dbReference>
<dbReference type="InterPro" id="IPR041588">
    <property type="entry name" value="Integrase_H2C2"/>
</dbReference>
<dbReference type="eggNOG" id="KOG0017">
    <property type="taxonomic scope" value="Eukaryota"/>
</dbReference>
<proteinExistence type="predicted"/>
<keyword evidence="6" id="KW-0378">Hydrolase</keyword>
<dbReference type="Pfam" id="PF00078">
    <property type="entry name" value="RVT_1"/>
    <property type="match status" value="1"/>
</dbReference>
<dbReference type="CDD" id="cd09274">
    <property type="entry name" value="RNase_HI_RT_Ty3"/>
    <property type="match status" value="1"/>
</dbReference>
<evidence type="ECO:0000259" key="9">
    <source>
        <dbReference type="PROSITE" id="PS50878"/>
    </source>
</evidence>
<dbReference type="Gene3D" id="3.30.70.270">
    <property type="match status" value="2"/>
</dbReference>
<dbReference type="InterPro" id="IPR043128">
    <property type="entry name" value="Rev_trsase/Diguanyl_cyclase"/>
</dbReference>
<evidence type="ECO:0000256" key="4">
    <source>
        <dbReference type="ARBA" id="ARBA00022722"/>
    </source>
</evidence>
<dbReference type="Pfam" id="PF17921">
    <property type="entry name" value="Integrase_H2C2"/>
    <property type="match status" value="1"/>
</dbReference>
<evidence type="ECO:0000256" key="8">
    <source>
        <dbReference type="SAM" id="MobiDB-lite"/>
    </source>
</evidence>
<feature type="region of interest" description="Disordered" evidence="8">
    <location>
        <begin position="1343"/>
        <end position="1369"/>
    </location>
</feature>
<dbReference type="InterPro" id="IPR036397">
    <property type="entry name" value="RNaseH_sf"/>
</dbReference>
<dbReference type="FunFam" id="3.10.20.370:FF:000001">
    <property type="entry name" value="Retrovirus-related Pol polyprotein from transposon 17.6-like protein"/>
    <property type="match status" value="1"/>
</dbReference>
<dbReference type="GO" id="GO:0015074">
    <property type="term" value="P:DNA integration"/>
    <property type="evidence" value="ECO:0007669"/>
    <property type="project" value="InterPro"/>
</dbReference>
<evidence type="ECO:0000313" key="11">
    <source>
        <dbReference type="EMBL" id="EFA12414.2"/>
    </source>
</evidence>
<dbReference type="Pfam" id="PF17917">
    <property type="entry name" value="RT_RNaseH"/>
    <property type="match status" value="1"/>
</dbReference>